<name>A0AA44ZRP0_PSEA5</name>
<protein>
    <submittedName>
        <fullName evidence="2">Uncharacterized protein</fullName>
    </submittedName>
</protein>
<comment type="caution">
    <text evidence="2">The sequence shown here is derived from an EMBL/GenBank/DDBJ whole genome shotgun (WGS) entry which is preliminary data.</text>
</comment>
<gene>
    <name evidence="2" type="ORF">ATL51_5032</name>
</gene>
<dbReference type="EMBL" id="PHUJ01000003">
    <property type="protein sequence ID" value="PKB33278.1"/>
    <property type="molecule type" value="Genomic_DNA"/>
</dbReference>
<dbReference type="RefSeq" id="WP_073578029.1">
    <property type="nucleotide sequence ID" value="NZ_JBEPFP010000211.1"/>
</dbReference>
<keyword evidence="1" id="KW-0812">Transmembrane</keyword>
<keyword evidence="1" id="KW-0472">Membrane</keyword>
<dbReference type="Proteomes" id="UP000232453">
    <property type="component" value="Unassembled WGS sequence"/>
</dbReference>
<feature type="transmembrane region" description="Helical" evidence="1">
    <location>
        <begin position="34"/>
        <end position="58"/>
    </location>
</feature>
<proteinExistence type="predicted"/>
<organism evidence="2 3">
    <name type="scientific">Pseudonocardia alni</name>
    <name type="common">Amycolata alni</name>
    <dbReference type="NCBI Taxonomy" id="33907"/>
    <lineage>
        <taxon>Bacteria</taxon>
        <taxon>Bacillati</taxon>
        <taxon>Actinomycetota</taxon>
        <taxon>Actinomycetes</taxon>
        <taxon>Pseudonocardiales</taxon>
        <taxon>Pseudonocardiaceae</taxon>
        <taxon>Pseudonocardia</taxon>
    </lineage>
</organism>
<reference evidence="2 3" key="1">
    <citation type="submission" date="2017-11" db="EMBL/GenBank/DDBJ databases">
        <title>Sequencing the genomes of 1000 actinobacteria strains.</title>
        <authorList>
            <person name="Klenk H.-P."/>
        </authorList>
    </citation>
    <scope>NUCLEOTIDE SEQUENCE [LARGE SCALE GENOMIC DNA]</scope>
    <source>
        <strain evidence="2 3">DSM 44104</strain>
    </source>
</reference>
<keyword evidence="1" id="KW-1133">Transmembrane helix</keyword>
<evidence type="ECO:0000256" key="1">
    <source>
        <dbReference type="SAM" id="Phobius"/>
    </source>
</evidence>
<evidence type="ECO:0000313" key="2">
    <source>
        <dbReference type="EMBL" id="PKB33278.1"/>
    </source>
</evidence>
<dbReference type="AlphaFoldDB" id="A0AA44ZRP0"/>
<accession>A0AA44ZRP0</accession>
<sequence length="59" mass="6167">MNSDDLTVPILDPAQLAELRRSTDPAPAAAPPNAAAWLLMTVLGLGIVVTMLVLVVAWS</sequence>
<evidence type="ECO:0000313" key="3">
    <source>
        <dbReference type="Proteomes" id="UP000232453"/>
    </source>
</evidence>